<dbReference type="SUPFAM" id="SSF53597">
    <property type="entry name" value="Dihydrofolate reductase-like"/>
    <property type="match status" value="1"/>
</dbReference>
<evidence type="ECO:0000313" key="20">
    <source>
        <dbReference type="EMBL" id="MDQ0151626.1"/>
    </source>
</evidence>
<sequence length="364" mass="39415">MNLTFMRRAVELAHRGEGRVSPNPLVGAVLVREGRIIGEGWHDHYGDLHAERAALKDCAQRGESARGAELYVTLEPCCHHGKQPPCTDALIEAGISHVYVGSGDPNPKVAGQGIALLRAGGIQVTEQVLKAECRALNDIFFHYITSGLPLVYLKYAMTLDGKIACYTGASRWVSGEAARAEVHRLRNRCAAIMVGVNTVEQDDPLLTCRMEGGRNPLRIICDSTLRTPLDSRIIQSASEIPTLLATCCEDSDRAQRYEALGCRILLCPGKDGRVDLPALMRALGAMQIDSVLLEGGAELAWSALRDGVVQRVQAYIAPKLFGGSRAKTPVGGTGFAAPDQAIQLKHTQLKQLGEDYLIEGEVIR</sequence>
<dbReference type="CDD" id="cd01284">
    <property type="entry name" value="Riboflavin_deaminase-reductase"/>
    <property type="match status" value="1"/>
</dbReference>
<evidence type="ECO:0000256" key="7">
    <source>
        <dbReference type="ARBA" id="ARBA00022723"/>
    </source>
</evidence>
<dbReference type="InterPro" id="IPR002734">
    <property type="entry name" value="RibDG_C"/>
</dbReference>
<name>A0AAE3V8E6_9FIRM</name>
<dbReference type="FunFam" id="3.40.140.10:FF:000025">
    <property type="entry name" value="Riboflavin biosynthesis protein RibD"/>
    <property type="match status" value="1"/>
</dbReference>
<comment type="function">
    <text evidence="1 15">Converts 2,5-diamino-6-(ribosylamino)-4(3h)-pyrimidinone 5'-phosphate into 5-amino-6-(ribosylamino)-2,4(1h,3h)-pyrimidinedione 5'-phosphate.</text>
</comment>
<keyword evidence="12" id="KW-0511">Multifunctional enzyme</keyword>
<evidence type="ECO:0000256" key="13">
    <source>
        <dbReference type="ARBA" id="ARBA00049861"/>
    </source>
</evidence>
<feature type="binding site" evidence="17">
    <location>
        <position position="209"/>
    </location>
    <ligand>
        <name>substrate</name>
    </ligand>
</feature>
<feature type="binding site" evidence="17">
    <location>
        <position position="198"/>
    </location>
    <ligand>
        <name>NADP(+)</name>
        <dbReference type="ChEBI" id="CHEBI:58349"/>
    </ligand>
</feature>
<dbReference type="Proteomes" id="UP001241537">
    <property type="component" value="Unassembled WGS sequence"/>
</dbReference>
<dbReference type="GO" id="GO:0008703">
    <property type="term" value="F:5-amino-6-(5-phosphoribosylamino)uracil reductase activity"/>
    <property type="evidence" value="ECO:0007669"/>
    <property type="project" value="UniProtKB-EC"/>
</dbReference>
<comment type="catalytic activity">
    <reaction evidence="13 15">
        <text>5-amino-6-(5-phospho-D-ribitylamino)uracil + NADP(+) = 5-amino-6-(5-phospho-D-ribosylamino)uracil + NADPH + H(+)</text>
        <dbReference type="Rhea" id="RHEA:17845"/>
        <dbReference type="ChEBI" id="CHEBI:15378"/>
        <dbReference type="ChEBI" id="CHEBI:57783"/>
        <dbReference type="ChEBI" id="CHEBI:58349"/>
        <dbReference type="ChEBI" id="CHEBI:58421"/>
        <dbReference type="ChEBI" id="CHEBI:58453"/>
        <dbReference type="EC" id="1.1.1.193"/>
    </reaction>
</comment>
<dbReference type="InterPro" id="IPR002125">
    <property type="entry name" value="CMP_dCMP_dom"/>
</dbReference>
<keyword evidence="11 15" id="KW-0560">Oxidoreductase</keyword>
<keyword evidence="8 15" id="KW-0378">Hydrolase</keyword>
<proteinExistence type="inferred from homology"/>
<feature type="binding site" evidence="17">
    <location>
        <position position="223"/>
    </location>
    <ligand>
        <name>NADP(+)</name>
        <dbReference type="ChEBI" id="CHEBI:58349"/>
    </ligand>
</feature>
<evidence type="ECO:0000256" key="15">
    <source>
        <dbReference type="PIRNR" id="PIRNR006769"/>
    </source>
</evidence>
<evidence type="ECO:0000256" key="11">
    <source>
        <dbReference type="ARBA" id="ARBA00023002"/>
    </source>
</evidence>
<dbReference type="AlphaFoldDB" id="A0AAE3V8E6"/>
<evidence type="ECO:0000256" key="8">
    <source>
        <dbReference type="ARBA" id="ARBA00022801"/>
    </source>
</evidence>
<feature type="domain" description="CMP/dCMP-type deaminase" evidence="19">
    <location>
        <begin position="1"/>
        <end position="125"/>
    </location>
</feature>
<dbReference type="InterPro" id="IPR011549">
    <property type="entry name" value="RibD_C"/>
</dbReference>
<dbReference type="PROSITE" id="PS51747">
    <property type="entry name" value="CYT_DCMP_DEAMINASES_2"/>
    <property type="match status" value="1"/>
</dbReference>
<dbReference type="InterPro" id="IPR024072">
    <property type="entry name" value="DHFR-like_dom_sf"/>
</dbReference>
<feature type="binding site" evidence="18">
    <location>
        <position position="49"/>
    </location>
    <ligand>
        <name>Zn(2+)</name>
        <dbReference type="ChEBI" id="CHEBI:29105"/>
        <note>catalytic</note>
    </ligand>
</feature>
<feature type="active site" description="Proton donor" evidence="16">
    <location>
        <position position="51"/>
    </location>
</feature>
<reference evidence="20" key="1">
    <citation type="submission" date="2023-07" db="EMBL/GenBank/DDBJ databases">
        <title>Genomic Encyclopedia of Type Strains, Phase IV (KMG-IV): sequencing the most valuable type-strain genomes for metagenomic binning, comparative biology and taxonomic classification.</title>
        <authorList>
            <person name="Goeker M."/>
        </authorList>
    </citation>
    <scope>NUCLEOTIDE SEQUENCE</scope>
    <source>
        <strain evidence="20">DSM 19659</strain>
    </source>
</reference>
<protein>
    <recommendedName>
        <fullName evidence="15">Riboflavin biosynthesis protein RibD</fullName>
    </recommendedName>
    <domain>
        <recommendedName>
            <fullName evidence="15">Diaminohydroxyphosphoribosylaminopyrimidine deaminase</fullName>
            <shortName evidence="15">DRAP deaminase</shortName>
            <ecNumber evidence="15">3.5.4.26</ecNumber>
        </recommendedName>
        <alternativeName>
            <fullName evidence="15">Riboflavin-specific deaminase</fullName>
        </alternativeName>
    </domain>
    <domain>
        <recommendedName>
            <fullName evidence="15">5-amino-6-(5-phosphoribosylamino)uracil reductase</fullName>
            <ecNumber evidence="15">1.1.1.193</ecNumber>
        </recommendedName>
        <alternativeName>
            <fullName evidence="15">HTP reductase</fullName>
        </alternativeName>
    </domain>
</protein>
<feature type="binding site" evidence="17">
    <location>
        <position position="294"/>
    </location>
    <ligand>
        <name>substrate</name>
    </ligand>
</feature>
<feature type="binding site" evidence="18">
    <location>
        <position position="86"/>
    </location>
    <ligand>
        <name>Zn(2+)</name>
        <dbReference type="ChEBI" id="CHEBI:29105"/>
        <note>catalytic</note>
    </ligand>
</feature>
<evidence type="ECO:0000256" key="18">
    <source>
        <dbReference type="PIRSR" id="PIRSR006769-3"/>
    </source>
</evidence>
<dbReference type="InterPro" id="IPR016192">
    <property type="entry name" value="APOBEC/CMP_deaminase_Zn-bd"/>
</dbReference>
<comment type="cofactor">
    <cofactor evidence="15 18">
        <name>Zn(2+)</name>
        <dbReference type="ChEBI" id="CHEBI:29105"/>
    </cofactor>
    <text evidence="15 18">Binds 1 zinc ion.</text>
</comment>
<dbReference type="GO" id="GO:0050661">
    <property type="term" value="F:NADP binding"/>
    <property type="evidence" value="ECO:0007669"/>
    <property type="project" value="InterPro"/>
</dbReference>
<dbReference type="EC" id="3.5.4.26" evidence="15"/>
<evidence type="ECO:0000256" key="6">
    <source>
        <dbReference type="ARBA" id="ARBA00022619"/>
    </source>
</evidence>
<dbReference type="InterPro" id="IPR050765">
    <property type="entry name" value="Riboflavin_Biosynth_HTPR"/>
</dbReference>
<dbReference type="Gene3D" id="3.40.140.10">
    <property type="entry name" value="Cytidine Deaminase, domain 2"/>
    <property type="match status" value="1"/>
</dbReference>
<evidence type="ECO:0000256" key="14">
    <source>
        <dbReference type="ARBA" id="ARBA00049886"/>
    </source>
</evidence>
<evidence type="ECO:0000313" key="21">
    <source>
        <dbReference type="Proteomes" id="UP001241537"/>
    </source>
</evidence>
<dbReference type="EMBL" id="JAUSTO010000002">
    <property type="protein sequence ID" value="MDQ0151626.1"/>
    <property type="molecule type" value="Genomic_DNA"/>
</dbReference>
<dbReference type="Pfam" id="PF00383">
    <property type="entry name" value="dCMP_cyt_deam_1"/>
    <property type="match status" value="1"/>
</dbReference>
<keyword evidence="7 15" id="KW-0479">Metal-binding</keyword>
<keyword evidence="10 15" id="KW-0521">NADP</keyword>
<accession>A0AAE3V8E6</accession>
<feature type="binding site" evidence="17">
    <location>
        <position position="156"/>
    </location>
    <ligand>
        <name>NADP(+)</name>
        <dbReference type="ChEBI" id="CHEBI:58349"/>
    </ligand>
</feature>
<evidence type="ECO:0000256" key="9">
    <source>
        <dbReference type="ARBA" id="ARBA00022833"/>
    </source>
</evidence>
<feature type="binding site" evidence="17">
    <location>
        <position position="202"/>
    </location>
    <ligand>
        <name>NADP(+)</name>
        <dbReference type="ChEBI" id="CHEBI:58349"/>
    </ligand>
</feature>
<organism evidence="20 21">
    <name type="scientific">Moryella indoligenes</name>
    <dbReference type="NCBI Taxonomy" id="371674"/>
    <lineage>
        <taxon>Bacteria</taxon>
        <taxon>Bacillati</taxon>
        <taxon>Bacillota</taxon>
        <taxon>Clostridia</taxon>
        <taxon>Lachnospirales</taxon>
        <taxon>Lachnospiraceae</taxon>
        <taxon>Moryella</taxon>
    </lineage>
</organism>
<dbReference type="PANTHER" id="PTHR38011:SF7">
    <property type="entry name" value="2,5-DIAMINO-6-RIBOSYLAMINO-4(3H)-PYRIMIDINONE 5'-PHOSPHATE REDUCTASE"/>
    <property type="match status" value="1"/>
</dbReference>
<evidence type="ECO:0000256" key="1">
    <source>
        <dbReference type="ARBA" id="ARBA00002151"/>
    </source>
</evidence>
<gene>
    <name evidence="20" type="ORF">J2S20_000306</name>
</gene>
<comment type="pathway">
    <text evidence="2 15">Cofactor biosynthesis; riboflavin biosynthesis; 5-amino-6-(D-ribitylamino)uracil from GTP: step 2/4.</text>
</comment>
<dbReference type="PIRSF" id="PIRSF006769">
    <property type="entry name" value="RibD"/>
    <property type="match status" value="1"/>
</dbReference>
<evidence type="ECO:0000256" key="17">
    <source>
        <dbReference type="PIRSR" id="PIRSR006769-2"/>
    </source>
</evidence>
<dbReference type="InterPro" id="IPR004794">
    <property type="entry name" value="Eubact_RibD"/>
</dbReference>
<dbReference type="NCBIfam" id="TIGR00227">
    <property type="entry name" value="ribD_Cterm"/>
    <property type="match status" value="1"/>
</dbReference>
<dbReference type="Pfam" id="PF01872">
    <property type="entry name" value="RibD_C"/>
    <property type="match status" value="1"/>
</dbReference>
<feature type="binding site" evidence="17">
    <location>
        <position position="172"/>
    </location>
    <ligand>
        <name>NADP(+)</name>
        <dbReference type="ChEBI" id="CHEBI:58349"/>
    </ligand>
</feature>
<keyword evidence="6 15" id="KW-0686">Riboflavin biosynthesis</keyword>
<dbReference type="SUPFAM" id="SSF53927">
    <property type="entry name" value="Cytidine deaminase-like"/>
    <property type="match status" value="1"/>
</dbReference>
<keyword evidence="9 15" id="KW-0862">Zinc</keyword>
<dbReference type="EC" id="1.1.1.193" evidence="15"/>
<feature type="binding site" evidence="17">
    <location>
        <position position="206"/>
    </location>
    <ligand>
        <name>substrate</name>
    </ligand>
</feature>
<dbReference type="Gene3D" id="3.40.430.10">
    <property type="entry name" value="Dihydrofolate Reductase, subunit A"/>
    <property type="match status" value="1"/>
</dbReference>
<dbReference type="GO" id="GO:0008270">
    <property type="term" value="F:zinc ion binding"/>
    <property type="evidence" value="ECO:0007669"/>
    <property type="project" value="InterPro"/>
</dbReference>
<evidence type="ECO:0000256" key="3">
    <source>
        <dbReference type="ARBA" id="ARBA00004910"/>
    </source>
</evidence>
<evidence type="ECO:0000256" key="2">
    <source>
        <dbReference type="ARBA" id="ARBA00004882"/>
    </source>
</evidence>
<comment type="caution">
    <text evidence="20">The sequence shown here is derived from an EMBL/GenBank/DDBJ whole genome shotgun (WGS) entry which is preliminary data.</text>
</comment>
<dbReference type="InterPro" id="IPR016193">
    <property type="entry name" value="Cytidine_deaminase-like"/>
</dbReference>
<feature type="binding site" evidence="18">
    <location>
        <position position="77"/>
    </location>
    <ligand>
        <name>Zn(2+)</name>
        <dbReference type="ChEBI" id="CHEBI:29105"/>
        <note>catalytic</note>
    </ligand>
</feature>
<evidence type="ECO:0000256" key="10">
    <source>
        <dbReference type="ARBA" id="ARBA00022857"/>
    </source>
</evidence>
<feature type="binding site" evidence="17">
    <location>
        <position position="170"/>
    </location>
    <ligand>
        <name>substrate</name>
    </ligand>
</feature>
<evidence type="ECO:0000256" key="12">
    <source>
        <dbReference type="ARBA" id="ARBA00023268"/>
    </source>
</evidence>
<keyword evidence="21" id="KW-1185">Reference proteome</keyword>
<comment type="similarity">
    <text evidence="4 15">In the N-terminal section; belongs to the cytidine and deoxycytidylate deaminase family.</text>
</comment>
<dbReference type="GO" id="GO:0008835">
    <property type="term" value="F:diaminohydroxyphosphoribosylaminopyrimidine deaminase activity"/>
    <property type="evidence" value="ECO:0007669"/>
    <property type="project" value="UniProtKB-EC"/>
</dbReference>
<comment type="pathway">
    <text evidence="3 15">Cofactor biosynthesis; riboflavin biosynthesis; 5-amino-6-(D-ribitylamino)uracil from GTP: step 3/4.</text>
</comment>
<evidence type="ECO:0000256" key="16">
    <source>
        <dbReference type="PIRSR" id="PIRSR006769-1"/>
    </source>
</evidence>
<evidence type="ECO:0000256" key="4">
    <source>
        <dbReference type="ARBA" id="ARBA00005259"/>
    </source>
</evidence>
<dbReference type="NCBIfam" id="TIGR00326">
    <property type="entry name" value="eubact_ribD"/>
    <property type="match status" value="1"/>
</dbReference>
<comment type="catalytic activity">
    <reaction evidence="14 15">
        <text>2,5-diamino-6-hydroxy-4-(5-phosphoribosylamino)-pyrimidine + H2O + H(+) = 5-amino-6-(5-phospho-D-ribosylamino)uracil + NH4(+)</text>
        <dbReference type="Rhea" id="RHEA:21868"/>
        <dbReference type="ChEBI" id="CHEBI:15377"/>
        <dbReference type="ChEBI" id="CHEBI:15378"/>
        <dbReference type="ChEBI" id="CHEBI:28938"/>
        <dbReference type="ChEBI" id="CHEBI:58453"/>
        <dbReference type="ChEBI" id="CHEBI:58614"/>
        <dbReference type="EC" id="3.5.4.26"/>
    </reaction>
</comment>
<feature type="binding site" evidence="17">
    <location>
        <begin position="296"/>
        <end position="302"/>
    </location>
    <ligand>
        <name>NADP(+)</name>
        <dbReference type="ChEBI" id="CHEBI:58349"/>
    </ligand>
</feature>
<evidence type="ECO:0000259" key="19">
    <source>
        <dbReference type="PROSITE" id="PS51747"/>
    </source>
</evidence>
<dbReference type="GO" id="GO:0009231">
    <property type="term" value="P:riboflavin biosynthetic process"/>
    <property type="evidence" value="ECO:0007669"/>
    <property type="project" value="UniProtKB-KW"/>
</dbReference>
<dbReference type="RefSeq" id="WP_307252320.1">
    <property type="nucleotide sequence ID" value="NZ_JAUSTO010000002.1"/>
</dbReference>
<dbReference type="PANTHER" id="PTHR38011">
    <property type="entry name" value="DIHYDROFOLATE REDUCTASE FAMILY PROTEIN (AFU_ORTHOLOGUE AFUA_8G06820)"/>
    <property type="match status" value="1"/>
</dbReference>
<evidence type="ECO:0000256" key="5">
    <source>
        <dbReference type="ARBA" id="ARBA00007417"/>
    </source>
</evidence>
<feature type="binding site" evidence="17">
    <location>
        <position position="186"/>
    </location>
    <ligand>
        <name>substrate</name>
    </ligand>
</feature>
<dbReference type="PROSITE" id="PS00903">
    <property type="entry name" value="CYT_DCMP_DEAMINASES_1"/>
    <property type="match status" value="1"/>
</dbReference>
<comment type="similarity">
    <text evidence="5 15">In the C-terminal section; belongs to the HTP reductase family.</text>
</comment>